<sequence>MGGFDVYCAICGGGLRKPSWTVEEDGEDSEAYTYDPAVLANDEDPELNWLEDVRLIGENSETSAECPVWVSGPAQEDDCGFFHYELGSNPDPALLDIDEPGTSVAYWGTDDLPQCVPFHTQCRELLGHFLGVSEVDKTLLHAVFGKLAPDDVTSGSSSLNLDCGDISEYMGQYWEVQRGGEHCVFNPIQVKGLKQLYDNIPLLNQDDTGEVKVYRTEGDPFTKLPADILFLIMSQFSDMGPVLELRKSSPAFANIQLGNGFWKKRFHSDMPWFWDMPALADSEIAAISWKQAYHKLDLASQPSSETKDKVFGLCNRRRIWEQLCPKFLKPYTELQSNLLAWGAMEPPVLRDAYEPEARGWGGTGNYPWKPTTETLFDMFHELPDAKPTITADWTDEGYLVDLHARKERDLHAITARDKRDMLPIPDDDWLTGFIITTREVGVESGLTKRRIFGLDVLFAKQLPVRLGSSEGDKRLFYVKEDNFIVALKTSRSEDGLLVQLGLIEQPLSFAGDSSRIVDTLRDNYSTSTMEYPWWRELPPTHVRLSEPRVNKFRVSGFKDEAPMDLLILGTSDEELADITSISVDICLGGIEVTYGHQASRKVGTRHQAMKRLSIDGKGGERIVLAYATLQDEPDSLTILTNRGRTLAVGRSSGGSGRLDVMDNEAQLEICGFYGCWQSTGNDPSDSMLRSIGTVGSVDLGYVDTDTLPVVPRDSNNYTWEPSMLPSNLRESGAVLGSRDDASIRLPMASVASRIDCSRPLTEVQVTLTHNSGDPILAPITAITFKYVDGDEESVGPDRFPEDATCLGCKLGSSVREQLDLVPHYNQQTWKIDGKKLTSLRIWRHSCMSIAAIQFVVEGQVESPVWGYWQVDTSALELSEVRFAGEGGGRAVALKIFLGKITRGGYRDDDVIVGIQELVPSYTVELRNQIDGIWMACRTVLGSL</sequence>
<dbReference type="InterPro" id="IPR036404">
    <property type="entry name" value="Jacalin-like_lectin_dom_sf"/>
</dbReference>
<evidence type="ECO:0000313" key="1">
    <source>
        <dbReference type="EMBL" id="KAF9756433.1"/>
    </source>
</evidence>
<dbReference type="Proteomes" id="UP000616885">
    <property type="component" value="Unassembled WGS sequence"/>
</dbReference>
<reference evidence="1" key="1">
    <citation type="submission" date="2020-10" db="EMBL/GenBank/DDBJ databases">
        <title>High-Quality Genome Resource of Clonostachys rosea strain S41 by Oxford Nanopore Long-Read Sequencing.</title>
        <authorList>
            <person name="Wang H."/>
        </authorList>
    </citation>
    <scope>NUCLEOTIDE SEQUENCE</scope>
    <source>
        <strain evidence="1">S41</strain>
    </source>
</reference>
<name>A0A8H7TTB5_BIOOC</name>
<organism evidence="1 2">
    <name type="scientific">Bionectria ochroleuca</name>
    <name type="common">Gliocladium roseum</name>
    <dbReference type="NCBI Taxonomy" id="29856"/>
    <lineage>
        <taxon>Eukaryota</taxon>
        <taxon>Fungi</taxon>
        <taxon>Dikarya</taxon>
        <taxon>Ascomycota</taxon>
        <taxon>Pezizomycotina</taxon>
        <taxon>Sordariomycetes</taxon>
        <taxon>Hypocreomycetidae</taxon>
        <taxon>Hypocreales</taxon>
        <taxon>Bionectriaceae</taxon>
        <taxon>Clonostachys</taxon>
    </lineage>
</organism>
<dbReference type="AlphaFoldDB" id="A0A8H7TTB5"/>
<accession>A0A8H7TTB5</accession>
<evidence type="ECO:0008006" key="3">
    <source>
        <dbReference type="Google" id="ProtNLM"/>
    </source>
</evidence>
<protein>
    <recommendedName>
        <fullName evidence="3">F-box domain-containing protein</fullName>
    </recommendedName>
</protein>
<dbReference type="EMBL" id="JADCTT010000002">
    <property type="protein sequence ID" value="KAF9756433.1"/>
    <property type="molecule type" value="Genomic_DNA"/>
</dbReference>
<dbReference type="SUPFAM" id="SSF51101">
    <property type="entry name" value="Mannose-binding lectins"/>
    <property type="match status" value="1"/>
</dbReference>
<gene>
    <name evidence="1" type="ORF">IM811_007377</name>
</gene>
<proteinExistence type="predicted"/>
<dbReference type="Gene3D" id="2.100.10.30">
    <property type="entry name" value="Jacalin-like lectin domain"/>
    <property type="match status" value="1"/>
</dbReference>
<comment type="caution">
    <text evidence="1">The sequence shown here is derived from an EMBL/GenBank/DDBJ whole genome shotgun (WGS) entry which is preliminary data.</text>
</comment>
<evidence type="ECO:0000313" key="2">
    <source>
        <dbReference type="Proteomes" id="UP000616885"/>
    </source>
</evidence>